<dbReference type="SUPFAM" id="SSF49464">
    <property type="entry name" value="Carboxypeptidase regulatory domain-like"/>
    <property type="match status" value="1"/>
</dbReference>
<proteinExistence type="inferred from homology"/>
<comment type="subcellular location">
    <subcellularLocation>
        <location evidence="1">Cell outer membrane</location>
        <topology evidence="1">Multi-pass membrane protein</topology>
    </subcellularLocation>
</comment>
<dbReference type="Pfam" id="PF13715">
    <property type="entry name" value="CarbopepD_reg_2"/>
    <property type="match status" value="1"/>
</dbReference>
<dbReference type="GO" id="GO:0015344">
    <property type="term" value="F:siderophore uptake transmembrane transporter activity"/>
    <property type="evidence" value="ECO:0007669"/>
    <property type="project" value="TreeGrafter"/>
</dbReference>
<keyword evidence="1" id="KW-0472">Membrane</keyword>
<dbReference type="GO" id="GO:0009279">
    <property type="term" value="C:cell outer membrane"/>
    <property type="evidence" value="ECO:0007669"/>
    <property type="project" value="UniProtKB-SubCell"/>
</dbReference>
<name>A0A8D9L808_PARDI</name>
<dbReference type="Gene3D" id="2.60.40.1120">
    <property type="entry name" value="Carboxypeptidase-like, regulatory domain"/>
    <property type="match status" value="1"/>
</dbReference>
<dbReference type="InterPro" id="IPR012910">
    <property type="entry name" value="Plug_dom"/>
</dbReference>
<dbReference type="Proteomes" id="UP000095455">
    <property type="component" value="Unassembled WGS sequence"/>
</dbReference>
<evidence type="ECO:0000256" key="1">
    <source>
        <dbReference type="PROSITE-ProRule" id="PRU01360"/>
    </source>
</evidence>
<accession>A0A8D9L808</accession>
<gene>
    <name evidence="3" type="primary">btuB_5</name>
    <name evidence="3" type="ORF">ERS852380_01940</name>
</gene>
<dbReference type="InterPro" id="IPR037066">
    <property type="entry name" value="Plug_dom_sf"/>
</dbReference>
<protein>
    <submittedName>
        <fullName evidence="3">Outer membrane cobalamin translocator</fullName>
    </submittedName>
</protein>
<keyword evidence="1" id="KW-0812">Transmembrane</keyword>
<dbReference type="EMBL" id="CYYK01000006">
    <property type="protein sequence ID" value="CUO28235.1"/>
    <property type="molecule type" value="Genomic_DNA"/>
</dbReference>
<evidence type="ECO:0000313" key="4">
    <source>
        <dbReference type="Proteomes" id="UP000095455"/>
    </source>
</evidence>
<feature type="domain" description="TonB-dependent receptor plug" evidence="2">
    <location>
        <begin position="81"/>
        <end position="183"/>
    </location>
</feature>
<dbReference type="PANTHER" id="PTHR30069">
    <property type="entry name" value="TONB-DEPENDENT OUTER MEMBRANE RECEPTOR"/>
    <property type="match status" value="1"/>
</dbReference>
<comment type="similarity">
    <text evidence="1">Belongs to the TonB-dependent receptor family.</text>
</comment>
<keyword evidence="1" id="KW-1134">Transmembrane beta strand</keyword>
<dbReference type="AlphaFoldDB" id="A0A8D9L808"/>
<dbReference type="InterPro" id="IPR008969">
    <property type="entry name" value="CarboxyPept-like_regulatory"/>
</dbReference>
<comment type="caution">
    <text evidence="3">The sequence shown here is derived from an EMBL/GenBank/DDBJ whole genome shotgun (WGS) entry which is preliminary data.</text>
</comment>
<evidence type="ECO:0000259" key="2">
    <source>
        <dbReference type="Pfam" id="PF07715"/>
    </source>
</evidence>
<organism evidence="3 4">
    <name type="scientific">Parabacteroides distasonis</name>
    <dbReference type="NCBI Taxonomy" id="823"/>
    <lineage>
        <taxon>Bacteria</taxon>
        <taxon>Pseudomonadati</taxon>
        <taxon>Bacteroidota</taxon>
        <taxon>Bacteroidia</taxon>
        <taxon>Bacteroidales</taxon>
        <taxon>Tannerellaceae</taxon>
        <taxon>Parabacteroides</taxon>
    </lineage>
</organism>
<dbReference type="Pfam" id="PF07715">
    <property type="entry name" value="Plug"/>
    <property type="match status" value="1"/>
</dbReference>
<dbReference type="InterPro" id="IPR039426">
    <property type="entry name" value="TonB-dep_rcpt-like"/>
</dbReference>
<keyword evidence="1" id="KW-0998">Cell outer membrane</keyword>
<reference evidence="3 4" key="1">
    <citation type="submission" date="2015-09" db="EMBL/GenBank/DDBJ databases">
        <authorList>
            <consortium name="Pathogen Informatics"/>
        </authorList>
    </citation>
    <scope>NUCLEOTIDE SEQUENCE [LARGE SCALE GENOMIC DNA]</scope>
    <source>
        <strain evidence="3 4">2789STDY5608822</strain>
    </source>
</reference>
<keyword evidence="1" id="KW-0813">Transport</keyword>
<evidence type="ECO:0000313" key="3">
    <source>
        <dbReference type="EMBL" id="CUO28235.1"/>
    </source>
</evidence>
<dbReference type="Gene3D" id="2.170.130.10">
    <property type="entry name" value="TonB-dependent receptor, plug domain"/>
    <property type="match status" value="1"/>
</dbReference>
<dbReference type="SUPFAM" id="SSF56935">
    <property type="entry name" value="Porins"/>
    <property type="match status" value="1"/>
</dbReference>
<dbReference type="PROSITE" id="PS52016">
    <property type="entry name" value="TONB_DEPENDENT_REC_3"/>
    <property type="match status" value="1"/>
</dbReference>
<sequence length="382" mass="41990">MKGTTIGTTTDATGHYFLKNLPVGTLTIEVKYIGYLTLHKEITVQKNSTQEVNFELEADNIALDEVVVSANRTATMRWVAPSLVNVMDTKLFESTHATCLAQGLSFQPGVRVEDNCQNCGFTQVRINGLDGHYSQILMDSRPIFSALTGMYGLEQIPANMIERVEVVRRGGSALFGASAIGGTINIITKEPTRNSAELAHSLMSIGGSCSFENNTTLNASLVTEDNKAGFYVYGQNRYRSGYDNDGDGYTELPNLRNQTIGVRSFLRLNPYSKLTLQYHGINEFRRGGNLLKLPAHEANIAEQIEHNINGGGLSYDYFSPDEKNHLNVYFSFQNTARKSYYGGTGEGITEEDKENAEKAYGTTSDLTLVGGALFRQATLHAV</sequence>
<dbReference type="GO" id="GO:0044718">
    <property type="term" value="P:siderophore transmembrane transport"/>
    <property type="evidence" value="ECO:0007669"/>
    <property type="project" value="TreeGrafter"/>
</dbReference>
<dbReference type="PANTHER" id="PTHR30069:SF57">
    <property type="entry name" value="TONB-DEPENDENT RECEPTOR"/>
    <property type="match status" value="1"/>
</dbReference>